<evidence type="ECO:0000313" key="2">
    <source>
        <dbReference type="Proteomes" id="UP001597568"/>
    </source>
</evidence>
<reference evidence="2" key="1">
    <citation type="journal article" date="2019" name="Int. J. Syst. Evol. Microbiol.">
        <title>The Global Catalogue of Microorganisms (GCM) 10K type strain sequencing project: providing services to taxonomists for standard genome sequencing and annotation.</title>
        <authorList>
            <consortium name="The Broad Institute Genomics Platform"/>
            <consortium name="The Broad Institute Genome Sequencing Center for Infectious Disease"/>
            <person name="Wu L."/>
            <person name="Ma J."/>
        </authorList>
    </citation>
    <scope>NUCLEOTIDE SEQUENCE [LARGE SCALE GENOMIC DNA]</scope>
    <source>
        <strain evidence="2">KCTC 33522</strain>
    </source>
</reference>
<dbReference type="Proteomes" id="UP001597568">
    <property type="component" value="Unassembled WGS sequence"/>
</dbReference>
<name>A0ABW5XX24_9BACL</name>
<dbReference type="EMBL" id="JBHUOR010000018">
    <property type="protein sequence ID" value="MFD2867486.1"/>
    <property type="molecule type" value="Genomic_DNA"/>
</dbReference>
<proteinExistence type="predicted"/>
<organism evidence="1 2">
    <name type="scientific">Kurthia populi</name>
    <dbReference type="NCBI Taxonomy" id="1562132"/>
    <lineage>
        <taxon>Bacteria</taxon>
        <taxon>Bacillati</taxon>
        <taxon>Bacillota</taxon>
        <taxon>Bacilli</taxon>
        <taxon>Bacillales</taxon>
        <taxon>Caryophanaceae</taxon>
        <taxon>Kurthia</taxon>
    </lineage>
</organism>
<accession>A0ABW5XX24</accession>
<keyword evidence="2" id="KW-1185">Reference proteome</keyword>
<evidence type="ECO:0000313" key="1">
    <source>
        <dbReference type="EMBL" id="MFD2867486.1"/>
    </source>
</evidence>
<sequence length="116" mass="13046">MIYRQIKGDAINEYEGTPEEIKAMLKAECNHTGLYDHVAWNTGNGVEIVCLRCREAHSNKDDNEESEITYRTTEEGYLQSEHSDNVFTLAPICMSCKKSGASNKGPFCEKCAKNFS</sequence>
<gene>
    <name evidence="1" type="ORF">ACFSY7_03080</name>
</gene>
<comment type="caution">
    <text evidence="1">The sequence shown here is derived from an EMBL/GenBank/DDBJ whole genome shotgun (WGS) entry which is preliminary data.</text>
</comment>
<protein>
    <submittedName>
        <fullName evidence="1">Uncharacterized protein</fullName>
    </submittedName>
</protein>